<dbReference type="Gene3D" id="6.10.250.90">
    <property type="match status" value="1"/>
</dbReference>
<evidence type="ECO:0000256" key="4">
    <source>
        <dbReference type="ARBA" id="ARBA00022776"/>
    </source>
</evidence>
<accession>A0ABR1AXN0</accession>
<dbReference type="PANTHER" id="PTHR23168">
    <property type="entry name" value="MITOTIC SPINDLE ASSEMBLY CHECKPOINT PROTEIN MAD1 MITOTIC ARREST DEFICIENT-LIKE PROTEIN 1"/>
    <property type="match status" value="1"/>
</dbReference>
<keyword evidence="7" id="KW-0175">Coiled coil</keyword>
<evidence type="ECO:0000256" key="8">
    <source>
        <dbReference type="SAM" id="MobiDB-lite"/>
    </source>
</evidence>
<proteinExistence type="inferred from homology"/>
<dbReference type="Proteomes" id="UP001359485">
    <property type="component" value="Unassembled WGS sequence"/>
</dbReference>
<dbReference type="SUPFAM" id="SSF75704">
    <property type="entry name" value="Mitotic arrest deficient-like 1, Mad1"/>
    <property type="match status" value="1"/>
</dbReference>
<comment type="subcellular location">
    <subcellularLocation>
        <location evidence="1">Nucleus</location>
    </subcellularLocation>
</comment>
<evidence type="ECO:0000313" key="10">
    <source>
        <dbReference type="Proteomes" id="UP001359485"/>
    </source>
</evidence>
<keyword evidence="10" id="KW-1185">Reference proteome</keyword>
<protein>
    <recommendedName>
        <fullName evidence="11">Mitotic spindle assembly checkpoint protein MAD1</fullName>
    </recommendedName>
</protein>
<comment type="similarity">
    <text evidence="2">Belongs to the MAD1 family.</text>
</comment>
<evidence type="ECO:0000256" key="7">
    <source>
        <dbReference type="SAM" id="Coils"/>
    </source>
</evidence>
<name>A0ABR1AXN0_POLSC</name>
<evidence type="ECO:0008006" key="11">
    <source>
        <dbReference type="Google" id="ProtNLM"/>
    </source>
</evidence>
<keyword evidence="5" id="KW-0539">Nucleus</keyword>
<evidence type="ECO:0000256" key="5">
    <source>
        <dbReference type="ARBA" id="ARBA00023242"/>
    </source>
</evidence>
<feature type="coiled-coil region" evidence="7">
    <location>
        <begin position="466"/>
        <end position="645"/>
    </location>
</feature>
<evidence type="ECO:0000313" key="9">
    <source>
        <dbReference type="EMBL" id="KAK6630973.1"/>
    </source>
</evidence>
<evidence type="ECO:0000256" key="1">
    <source>
        <dbReference type="ARBA" id="ARBA00004123"/>
    </source>
</evidence>
<feature type="coiled-coil region" evidence="7">
    <location>
        <begin position="402"/>
        <end position="429"/>
    </location>
</feature>
<keyword evidence="3" id="KW-0132">Cell division</keyword>
<gene>
    <name evidence="9" type="ORF">RUM44_003145</name>
</gene>
<dbReference type="Gene3D" id="3.30.457.60">
    <property type="match status" value="1"/>
</dbReference>
<evidence type="ECO:0000256" key="6">
    <source>
        <dbReference type="ARBA" id="ARBA00023306"/>
    </source>
</evidence>
<keyword evidence="6" id="KW-0131">Cell cycle</keyword>
<reference evidence="9 10" key="1">
    <citation type="submission" date="2023-09" db="EMBL/GenBank/DDBJ databases">
        <title>Genomes of two closely related lineages of the louse Polyplax serrata with different host specificities.</title>
        <authorList>
            <person name="Martinu J."/>
            <person name="Tarabai H."/>
            <person name="Stefka J."/>
            <person name="Hypsa V."/>
        </authorList>
    </citation>
    <scope>NUCLEOTIDE SEQUENCE [LARGE SCALE GENOMIC DNA]</scope>
    <source>
        <strain evidence="9">98ZLc_SE</strain>
    </source>
</reference>
<feature type="region of interest" description="Disordered" evidence="8">
    <location>
        <begin position="1"/>
        <end position="20"/>
    </location>
</feature>
<comment type="caution">
    <text evidence="9">The sequence shown here is derived from an EMBL/GenBank/DDBJ whole genome shotgun (WGS) entry which is preliminary data.</text>
</comment>
<dbReference type="InterPro" id="IPR008672">
    <property type="entry name" value="Mad1"/>
</dbReference>
<sequence length="791" mass="92151">MSLASEENVTKSDKGSMKKSKIQLSSFLESTGSVGDNLLEASVFSNSLKRKYTDDSDSVGGTYKKEEFDSSFCVSPWEYRRLKADLMESQAQRIKLEDRIDQLHKKNKETVIFFDKEKSEMKIQLESNRNTIKDLEFRLNKIRKREMECREELNERNKLSELMRLKLGEKIIKLEAENGDLKLKVNKLDSDHDESVFKFHEEIRNLKNENEKFQLMVAEKETVLANMNLKLSSALDNSKKYEEVQNQLYIAQLKIKELECEKEEFKEAKSVTMALSEKALRVPELEKELNDKKQQISNLKQFLNNNIMLEEMVHDLKTKLAAIEGKEIEVPNLQAKIVQLESELEKWISVATDFTNEPSRETLRDYIELLQRKELTNSLEINCLGGNIKTSESKLMSLQHELESSKTHNSKLQSNLQKLKVEVQLLRKKTVLISRERDSYRQQLDLYERDLTLTGLPIENPTNDAVNQMRSRLQNLEISLGEYRKHIEALESQLKEYQEEGFHASEPCENIEKICKLKQEVKNLVDANRILRQQKDELEQKLETRAARGEFLMPDTKILHFRNNPTFEAEKKQLEDMNQLREECDRLRARVKLLESGEIMDITQKVSEDVKNFSSQKTIELEKELQSANLKMQRLKEVFKKTSQDFRDVSYMLLGYRIDLASNSKLYKLYNMYSTSPMDFLMFQQTKKGTMEMLGTTFAESMPKLVDEYLHKGNSIPAFLSAVTLELYGLSAQSDDDNDMEEDVVITNNVDEEGEDDDDDDDEEEDESEAEKNSERRVKSRRNSIEAIEID</sequence>
<dbReference type="EMBL" id="JAWJWF010000007">
    <property type="protein sequence ID" value="KAK6630973.1"/>
    <property type="molecule type" value="Genomic_DNA"/>
</dbReference>
<dbReference type="Gene3D" id="1.20.5.170">
    <property type="match status" value="1"/>
</dbReference>
<keyword evidence="4" id="KW-0498">Mitosis</keyword>
<feature type="compositionally biased region" description="Acidic residues" evidence="8">
    <location>
        <begin position="734"/>
        <end position="769"/>
    </location>
</feature>
<evidence type="ECO:0000256" key="3">
    <source>
        <dbReference type="ARBA" id="ARBA00022618"/>
    </source>
</evidence>
<dbReference type="Pfam" id="PF05557">
    <property type="entry name" value="MAD"/>
    <property type="match status" value="1"/>
</dbReference>
<dbReference type="PANTHER" id="PTHR23168:SF0">
    <property type="entry name" value="MITOTIC SPINDLE ASSEMBLY CHECKPOINT PROTEIN MAD1"/>
    <property type="match status" value="1"/>
</dbReference>
<feature type="coiled-coil region" evidence="7">
    <location>
        <begin position="79"/>
        <end position="343"/>
    </location>
</feature>
<organism evidence="9 10">
    <name type="scientific">Polyplax serrata</name>
    <name type="common">Common mouse louse</name>
    <dbReference type="NCBI Taxonomy" id="468196"/>
    <lineage>
        <taxon>Eukaryota</taxon>
        <taxon>Metazoa</taxon>
        <taxon>Ecdysozoa</taxon>
        <taxon>Arthropoda</taxon>
        <taxon>Hexapoda</taxon>
        <taxon>Insecta</taxon>
        <taxon>Pterygota</taxon>
        <taxon>Neoptera</taxon>
        <taxon>Paraneoptera</taxon>
        <taxon>Psocodea</taxon>
        <taxon>Troctomorpha</taxon>
        <taxon>Phthiraptera</taxon>
        <taxon>Anoplura</taxon>
        <taxon>Polyplacidae</taxon>
        <taxon>Polyplax</taxon>
    </lineage>
</organism>
<feature type="region of interest" description="Disordered" evidence="8">
    <location>
        <begin position="733"/>
        <end position="791"/>
    </location>
</feature>
<evidence type="ECO:0000256" key="2">
    <source>
        <dbReference type="ARBA" id="ARBA00008029"/>
    </source>
</evidence>